<dbReference type="InterPro" id="IPR001254">
    <property type="entry name" value="Trypsin_dom"/>
</dbReference>
<dbReference type="GO" id="GO:0004252">
    <property type="term" value="F:serine-type endopeptidase activity"/>
    <property type="evidence" value="ECO:0007669"/>
    <property type="project" value="InterPro"/>
</dbReference>
<evidence type="ECO:0000313" key="3">
    <source>
        <dbReference type="Proteomes" id="UP000183569"/>
    </source>
</evidence>
<dbReference type="EMBL" id="FMUI01000002">
    <property type="protein sequence ID" value="SCX40206.1"/>
    <property type="molecule type" value="Genomic_DNA"/>
</dbReference>
<evidence type="ECO:0000313" key="2">
    <source>
        <dbReference type="EMBL" id="SCX40206.1"/>
    </source>
</evidence>
<dbReference type="InterPro" id="IPR028301">
    <property type="entry name" value="V8_his_AS"/>
</dbReference>
<gene>
    <name evidence="2" type="ORF">SAMN02927897_00787</name>
</gene>
<organism evidence="2 3">
    <name type="scientific">Kosakonia sacchari</name>
    <dbReference type="NCBI Taxonomy" id="1158459"/>
    <lineage>
        <taxon>Bacteria</taxon>
        <taxon>Pseudomonadati</taxon>
        <taxon>Pseudomonadota</taxon>
        <taxon>Gammaproteobacteria</taxon>
        <taxon>Enterobacterales</taxon>
        <taxon>Enterobacteriaceae</taxon>
        <taxon>Kosakonia</taxon>
    </lineage>
</organism>
<proteinExistence type="predicted"/>
<dbReference type="Proteomes" id="UP000183569">
    <property type="component" value="Unassembled WGS sequence"/>
</dbReference>
<comment type="caution">
    <text evidence="2">The sequence shown here is derived from an EMBL/GenBank/DDBJ whole genome shotgun (WGS) entry which is preliminary data.</text>
</comment>
<feature type="domain" description="Peptidase S1" evidence="1">
    <location>
        <begin position="152"/>
        <end position="205"/>
    </location>
</feature>
<dbReference type="Pfam" id="PF00089">
    <property type="entry name" value="Trypsin"/>
    <property type="match status" value="1"/>
</dbReference>
<reference evidence="2 3" key="1">
    <citation type="submission" date="2016-10" db="EMBL/GenBank/DDBJ databases">
        <authorList>
            <person name="Varghese N."/>
            <person name="Submissions S."/>
        </authorList>
    </citation>
    <scope>NUCLEOTIDE SEQUENCE [LARGE SCALE GENOMIC DNA]</scope>
    <source>
        <strain evidence="2 3">CGMCC 1.12102</strain>
    </source>
</reference>
<dbReference type="Gene3D" id="2.40.10.10">
    <property type="entry name" value="Trypsin-like serine proteases"/>
    <property type="match status" value="2"/>
</dbReference>
<dbReference type="InterPro" id="IPR043504">
    <property type="entry name" value="Peptidase_S1_PA_chymotrypsin"/>
</dbReference>
<dbReference type="SUPFAM" id="SSF50494">
    <property type="entry name" value="Trypsin-like serine proteases"/>
    <property type="match status" value="1"/>
</dbReference>
<name>A0A1G4XGB7_9ENTR</name>
<dbReference type="AlphaFoldDB" id="A0A1G4XGB7"/>
<dbReference type="PROSITE" id="PS00672">
    <property type="entry name" value="V8_HIS"/>
    <property type="match status" value="1"/>
</dbReference>
<dbReference type="InterPro" id="IPR009003">
    <property type="entry name" value="Peptidase_S1_PA"/>
</dbReference>
<dbReference type="RefSeq" id="WP_017456057.1">
    <property type="nucleotide sequence ID" value="NZ_FMUI01000002.1"/>
</dbReference>
<protein>
    <submittedName>
        <fullName evidence="2">Trypsin</fullName>
    </submittedName>
</protein>
<dbReference type="GeneID" id="23846838"/>
<dbReference type="GO" id="GO:0006508">
    <property type="term" value="P:proteolysis"/>
    <property type="evidence" value="ECO:0007669"/>
    <property type="project" value="InterPro"/>
</dbReference>
<evidence type="ECO:0000259" key="1">
    <source>
        <dbReference type="Pfam" id="PF00089"/>
    </source>
</evidence>
<sequence length="344" mass="38235">MRAIPSLLLLILCGLIKQVDARETSPLGNNRPDIEQYQTDDLLKKHPFAKGIKSAEQESILFNLAIRDMQQEGINQYPTRNEDNKNVIEKLKLPASSIAENTPDCDSATADFYRTRGNKESAQLVITRCQKKLEKNNVETFRYAAKFIPSVVYLRSSLEACTGFLINTTTVVTAAHCNVDTAYFSNGESRKVSKQNGKVCFKIEGSYCDYAALTIDKIDIVSPPLQWQQADVNDELWIPGVAISSLEIIPDRYPASNMAATDNQQNKSCKVVYINDNCLIHLCTVLEGFSGAPIVNVTKSKKENSVVISGIHISSKQTLSKEMCKLDSEKLLANYAVPKSKLPF</sequence>
<accession>A0A1G4XGB7</accession>